<dbReference type="RefSeq" id="WP_229717348.1">
    <property type="nucleotide sequence ID" value="NZ_BMIK01000001.1"/>
</dbReference>
<protein>
    <recommendedName>
        <fullName evidence="1">Transposase IS116/IS110/IS902 C-terminal domain-containing protein</fullName>
    </recommendedName>
</protein>
<evidence type="ECO:0000313" key="3">
    <source>
        <dbReference type="Proteomes" id="UP000597338"/>
    </source>
</evidence>
<name>A0ABQ1KYM8_9SPHI</name>
<sequence length="209" mass="23405">MRKVVRAISMGQTDPDVLVGLVHTRTKNKHGIRTIKEALTGIVSATDMDVLAMALEEAEFFHRQLTACKEKLIELCGRYYSQELELLQSVPGIKEQSAAGILAEISADMGIFSTASNLVGWAGLRPRNDQSAGKIKGRKTLHGNKYLRIMLIQCAWGASRTRQTHFFLRYNTLKKRMNHNKALMANARKLLVVIWNILAKKQPYKAVAA</sequence>
<organism evidence="2 3">
    <name type="scientific">Parapedobacter defluvii</name>
    <dbReference type="NCBI Taxonomy" id="2045106"/>
    <lineage>
        <taxon>Bacteria</taxon>
        <taxon>Pseudomonadati</taxon>
        <taxon>Bacteroidota</taxon>
        <taxon>Sphingobacteriia</taxon>
        <taxon>Sphingobacteriales</taxon>
        <taxon>Sphingobacteriaceae</taxon>
        <taxon>Parapedobacter</taxon>
    </lineage>
</organism>
<keyword evidence="3" id="KW-1185">Reference proteome</keyword>
<dbReference type="InterPro" id="IPR003346">
    <property type="entry name" value="Transposase_20"/>
</dbReference>
<dbReference type="Proteomes" id="UP000597338">
    <property type="component" value="Unassembled WGS sequence"/>
</dbReference>
<evidence type="ECO:0000313" key="2">
    <source>
        <dbReference type="EMBL" id="GGC14495.1"/>
    </source>
</evidence>
<dbReference type="PANTHER" id="PTHR33055:SF13">
    <property type="entry name" value="TRANSPOSASE"/>
    <property type="match status" value="1"/>
</dbReference>
<dbReference type="Pfam" id="PF02371">
    <property type="entry name" value="Transposase_20"/>
    <property type="match status" value="1"/>
</dbReference>
<evidence type="ECO:0000259" key="1">
    <source>
        <dbReference type="Pfam" id="PF02371"/>
    </source>
</evidence>
<dbReference type="PANTHER" id="PTHR33055">
    <property type="entry name" value="TRANSPOSASE FOR INSERTION SEQUENCE ELEMENT IS1111A"/>
    <property type="match status" value="1"/>
</dbReference>
<comment type="caution">
    <text evidence="2">The sequence shown here is derived from an EMBL/GenBank/DDBJ whole genome shotgun (WGS) entry which is preliminary data.</text>
</comment>
<gene>
    <name evidence="2" type="ORF">GCM10011386_02760</name>
</gene>
<proteinExistence type="predicted"/>
<dbReference type="EMBL" id="BMIK01000001">
    <property type="protein sequence ID" value="GGC14495.1"/>
    <property type="molecule type" value="Genomic_DNA"/>
</dbReference>
<dbReference type="InterPro" id="IPR047650">
    <property type="entry name" value="Transpos_IS110"/>
</dbReference>
<reference evidence="3" key="1">
    <citation type="journal article" date="2019" name="Int. J. Syst. Evol. Microbiol.">
        <title>The Global Catalogue of Microorganisms (GCM) 10K type strain sequencing project: providing services to taxonomists for standard genome sequencing and annotation.</title>
        <authorList>
            <consortium name="The Broad Institute Genomics Platform"/>
            <consortium name="The Broad Institute Genome Sequencing Center for Infectious Disease"/>
            <person name="Wu L."/>
            <person name="Ma J."/>
        </authorList>
    </citation>
    <scope>NUCLEOTIDE SEQUENCE [LARGE SCALE GENOMIC DNA]</scope>
    <source>
        <strain evidence="3">CGMCC 1.15342</strain>
    </source>
</reference>
<feature type="domain" description="Transposase IS116/IS110/IS902 C-terminal" evidence="1">
    <location>
        <begin position="85"/>
        <end position="163"/>
    </location>
</feature>
<accession>A0ABQ1KYM8</accession>